<dbReference type="SUPFAM" id="SSF49899">
    <property type="entry name" value="Concanavalin A-like lectins/glucanases"/>
    <property type="match status" value="1"/>
</dbReference>
<feature type="compositionally biased region" description="Polar residues" evidence="2">
    <location>
        <begin position="42"/>
        <end position="51"/>
    </location>
</feature>
<dbReference type="PANTHER" id="PTHR10963">
    <property type="entry name" value="GLYCOSYL HYDROLASE-RELATED"/>
    <property type="match status" value="1"/>
</dbReference>
<sequence>MFNRIWGAAIGAAIALSLVFSLATSTRHQILDTDFSPLASAVGTTGTNDSPRQGKPADPAGESDPGASVAPVEPADERILLDERFDENTLDESIWNRCHWWDKGGCTIATNNELEWYMPEQAKIANGILNLTAEDRRVYDSEGKPFDYASGMVTTGPPAYDKPAKFAFTYGKVEVRLKMPAGRGLWPAIWMLPASTEPVPEVDLLELLGHKPGILRMRMHPKNDAERSLGHKYAVPGGYTLTQGWHTVGLDWTPGRLKFFLDGKQVWQLDDERVPDEPMYLVMNLAVGGDFPGNPDESTVFPATMSVDHVRILKND</sequence>
<comment type="caution">
    <text evidence="5">The sequence shown here is derived from an EMBL/GenBank/DDBJ whole genome shotgun (WGS) entry which is preliminary data.</text>
</comment>
<dbReference type="RefSeq" id="WP_310288993.1">
    <property type="nucleotide sequence ID" value="NZ_BAAAWO010000001.1"/>
</dbReference>
<dbReference type="InterPro" id="IPR050546">
    <property type="entry name" value="Glycosyl_Hydrlase_16"/>
</dbReference>
<evidence type="ECO:0000256" key="2">
    <source>
        <dbReference type="SAM" id="MobiDB-lite"/>
    </source>
</evidence>
<proteinExistence type="inferred from homology"/>
<gene>
    <name evidence="5" type="ORF">J2S64_001191</name>
</gene>
<dbReference type="InterPro" id="IPR013320">
    <property type="entry name" value="ConA-like_dom_sf"/>
</dbReference>
<dbReference type="EMBL" id="JAVDYI010000001">
    <property type="protein sequence ID" value="MDR7357500.1"/>
    <property type="molecule type" value="Genomic_DNA"/>
</dbReference>
<reference evidence="5 6" key="1">
    <citation type="submission" date="2023-07" db="EMBL/GenBank/DDBJ databases">
        <title>Sequencing the genomes of 1000 actinobacteria strains.</title>
        <authorList>
            <person name="Klenk H.-P."/>
        </authorList>
    </citation>
    <scope>NUCLEOTIDE SEQUENCE [LARGE SCALE GENOMIC DNA]</scope>
    <source>
        <strain evidence="5 6">DSM 20167</strain>
    </source>
</reference>
<evidence type="ECO:0000259" key="4">
    <source>
        <dbReference type="PROSITE" id="PS51762"/>
    </source>
</evidence>
<dbReference type="Gene3D" id="2.60.120.200">
    <property type="match status" value="1"/>
</dbReference>
<comment type="similarity">
    <text evidence="1">Belongs to the glycosyl hydrolase 16 family.</text>
</comment>
<dbReference type="CDD" id="cd08023">
    <property type="entry name" value="GH16_laminarinase_like"/>
    <property type="match status" value="1"/>
</dbReference>
<feature type="chain" id="PRO_5045608346" evidence="3">
    <location>
        <begin position="24"/>
        <end position="316"/>
    </location>
</feature>
<evidence type="ECO:0000313" key="6">
    <source>
        <dbReference type="Proteomes" id="UP001183817"/>
    </source>
</evidence>
<accession>A0ABU2BFU6</accession>
<dbReference type="PANTHER" id="PTHR10963:SF55">
    <property type="entry name" value="GLYCOSIDE HYDROLASE FAMILY 16 PROTEIN"/>
    <property type="match status" value="1"/>
</dbReference>
<dbReference type="Pfam" id="PF00722">
    <property type="entry name" value="Glyco_hydro_16"/>
    <property type="match status" value="1"/>
</dbReference>
<feature type="region of interest" description="Disordered" evidence="2">
    <location>
        <begin position="42"/>
        <end position="73"/>
    </location>
</feature>
<evidence type="ECO:0000256" key="1">
    <source>
        <dbReference type="ARBA" id="ARBA00006865"/>
    </source>
</evidence>
<organism evidence="5 6">
    <name type="scientific">Paeniglutamicibacter sulfureus</name>
    <dbReference type="NCBI Taxonomy" id="43666"/>
    <lineage>
        <taxon>Bacteria</taxon>
        <taxon>Bacillati</taxon>
        <taxon>Actinomycetota</taxon>
        <taxon>Actinomycetes</taxon>
        <taxon>Micrococcales</taxon>
        <taxon>Micrococcaceae</taxon>
        <taxon>Paeniglutamicibacter</taxon>
    </lineage>
</organism>
<feature type="domain" description="GH16" evidence="4">
    <location>
        <begin position="57"/>
        <end position="316"/>
    </location>
</feature>
<keyword evidence="6" id="KW-1185">Reference proteome</keyword>
<dbReference type="PROSITE" id="PS51762">
    <property type="entry name" value="GH16_2"/>
    <property type="match status" value="1"/>
</dbReference>
<protein>
    <submittedName>
        <fullName evidence="5">Beta-glucanase (GH16 family)</fullName>
    </submittedName>
</protein>
<keyword evidence="3" id="KW-0732">Signal</keyword>
<feature type="signal peptide" evidence="3">
    <location>
        <begin position="1"/>
        <end position="23"/>
    </location>
</feature>
<dbReference type="Proteomes" id="UP001183817">
    <property type="component" value="Unassembled WGS sequence"/>
</dbReference>
<evidence type="ECO:0000256" key="3">
    <source>
        <dbReference type="SAM" id="SignalP"/>
    </source>
</evidence>
<evidence type="ECO:0000313" key="5">
    <source>
        <dbReference type="EMBL" id="MDR7357500.1"/>
    </source>
</evidence>
<dbReference type="InterPro" id="IPR000757">
    <property type="entry name" value="Beta-glucanase-like"/>
</dbReference>
<name>A0ABU2BFU6_9MICC</name>